<accession>A0A3G8WL32</accession>
<gene>
    <name evidence="6" type="ORF">EIH08_04795</name>
</gene>
<feature type="transmembrane region" description="Helical" evidence="5">
    <location>
        <begin position="89"/>
        <end position="106"/>
    </location>
</feature>
<dbReference type="PANTHER" id="PTHR12714:SF9">
    <property type="entry name" value="PROTEIN-S-ISOPRENYLCYSTEINE O-METHYLTRANSFERASE"/>
    <property type="match status" value="1"/>
</dbReference>
<dbReference type="Pfam" id="PF04191">
    <property type="entry name" value="PEMT"/>
    <property type="match status" value="1"/>
</dbReference>
<comment type="subcellular location">
    <subcellularLocation>
        <location evidence="1">Endomembrane system</location>
        <topology evidence="1">Multi-pass membrane protein</topology>
    </subcellularLocation>
</comment>
<keyword evidence="6" id="KW-0489">Methyltransferase</keyword>
<dbReference type="InterPro" id="IPR007318">
    <property type="entry name" value="Phopholipid_MeTrfase"/>
</dbReference>
<evidence type="ECO:0000256" key="3">
    <source>
        <dbReference type="ARBA" id="ARBA00022989"/>
    </source>
</evidence>
<organism evidence="6 7">
    <name type="scientific">Chryseobacterium taklimakanense</name>
    <dbReference type="NCBI Taxonomy" id="536441"/>
    <lineage>
        <taxon>Bacteria</taxon>
        <taxon>Pseudomonadati</taxon>
        <taxon>Bacteroidota</taxon>
        <taxon>Flavobacteriia</taxon>
        <taxon>Flavobacteriales</taxon>
        <taxon>Weeksellaceae</taxon>
        <taxon>Chryseobacterium group</taxon>
        <taxon>Chryseobacterium</taxon>
    </lineage>
</organism>
<keyword evidence="4 5" id="KW-0472">Membrane</keyword>
<evidence type="ECO:0000313" key="7">
    <source>
        <dbReference type="Proteomes" id="UP000282297"/>
    </source>
</evidence>
<evidence type="ECO:0000256" key="1">
    <source>
        <dbReference type="ARBA" id="ARBA00004127"/>
    </source>
</evidence>
<dbReference type="GO" id="GO:0008168">
    <property type="term" value="F:methyltransferase activity"/>
    <property type="evidence" value="ECO:0007669"/>
    <property type="project" value="UniProtKB-KW"/>
</dbReference>
<protein>
    <submittedName>
        <fullName evidence="6">Isoprenylcysteine carboxylmethyltransferase family protein</fullName>
    </submittedName>
</protein>
<feature type="transmembrane region" description="Helical" evidence="5">
    <location>
        <begin position="48"/>
        <end position="69"/>
    </location>
</feature>
<sequence>MLLIMKLYLFIFIVISLLLVFAVPTYLTYRKTGINPITFGKEDNAHNYIGRIFKILMALLFAVFAVNLFSPDIYRKFLVPIAYLENHTVFYIGLVLLHISMLWIFIAQLQMGKSWRIGIDEDHKTEFITKGLFSVSRNPIFLGMITALFAAFLLLPNILTFFLAFAGYILIQVQIRMEEAFLQKQFASEYSDYKSKTRRLI</sequence>
<keyword evidence="3 5" id="KW-1133">Transmembrane helix</keyword>
<evidence type="ECO:0000256" key="4">
    <source>
        <dbReference type="ARBA" id="ARBA00023136"/>
    </source>
</evidence>
<dbReference type="PANTHER" id="PTHR12714">
    <property type="entry name" value="PROTEIN-S ISOPRENYLCYSTEINE O-METHYLTRANSFERASE"/>
    <property type="match status" value="1"/>
</dbReference>
<dbReference type="GO" id="GO:0032259">
    <property type="term" value="P:methylation"/>
    <property type="evidence" value="ECO:0007669"/>
    <property type="project" value="UniProtKB-KW"/>
</dbReference>
<dbReference type="Proteomes" id="UP000282297">
    <property type="component" value="Chromosome"/>
</dbReference>
<name>A0A3G8WL32_9FLAO</name>
<evidence type="ECO:0000256" key="5">
    <source>
        <dbReference type="SAM" id="Phobius"/>
    </source>
</evidence>
<keyword evidence="2 5" id="KW-0812">Transmembrane</keyword>
<dbReference type="GO" id="GO:0012505">
    <property type="term" value="C:endomembrane system"/>
    <property type="evidence" value="ECO:0007669"/>
    <property type="project" value="UniProtKB-SubCell"/>
</dbReference>
<evidence type="ECO:0000313" key="6">
    <source>
        <dbReference type="EMBL" id="AZI20127.1"/>
    </source>
</evidence>
<feature type="transmembrane region" description="Helical" evidence="5">
    <location>
        <begin position="7"/>
        <end position="28"/>
    </location>
</feature>
<dbReference type="Gene3D" id="1.20.120.1630">
    <property type="match status" value="1"/>
</dbReference>
<dbReference type="AlphaFoldDB" id="A0A3G8WL32"/>
<evidence type="ECO:0000256" key="2">
    <source>
        <dbReference type="ARBA" id="ARBA00022692"/>
    </source>
</evidence>
<reference evidence="7" key="1">
    <citation type="submission" date="2018-11" db="EMBL/GenBank/DDBJ databases">
        <title>Proposal to divide the Flavobacteriaceae and reorganize its genera based on Amino Acid Identity values calculated from whole genome sequences.</title>
        <authorList>
            <person name="Nicholson A.C."/>
            <person name="Gulvik C.A."/>
            <person name="Whitney A.M."/>
            <person name="Humrighouse B.W."/>
            <person name="Bell M."/>
            <person name="Holmes B."/>
            <person name="Steigerwalt A.B."/>
            <person name="Villarma A."/>
            <person name="Sheth M."/>
            <person name="Batra D."/>
            <person name="Pryor J."/>
            <person name="Bernardet J.-F."/>
            <person name="Hugo C."/>
            <person name="Kampfer P."/>
            <person name="Newman J.D."/>
            <person name="McQuiston J.R."/>
        </authorList>
    </citation>
    <scope>NUCLEOTIDE SEQUENCE [LARGE SCALE GENOMIC DNA]</scope>
    <source>
        <strain evidence="7">H4753</strain>
    </source>
</reference>
<proteinExistence type="predicted"/>
<feature type="transmembrane region" description="Helical" evidence="5">
    <location>
        <begin position="140"/>
        <end position="171"/>
    </location>
</feature>
<keyword evidence="6" id="KW-0808">Transferase</keyword>
<dbReference type="EMBL" id="CP034171">
    <property type="protein sequence ID" value="AZI20127.1"/>
    <property type="molecule type" value="Genomic_DNA"/>
</dbReference>